<accession>A0AAJ0H2Z2</accession>
<dbReference type="RefSeq" id="XP_062726633.1">
    <property type="nucleotide sequence ID" value="XM_062868445.1"/>
</dbReference>
<proteinExistence type="predicted"/>
<dbReference type="AlphaFoldDB" id="A0AAJ0H2Z2"/>
<dbReference type="GO" id="GO:0043418">
    <property type="term" value="P:homocysteine catabolic process"/>
    <property type="evidence" value="ECO:0007669"/>
    <property type="project" value="TreeGrafter"/>
</dbReference>
<protein>
    <submittedName>
        <fullName evidence="4">Peptidase C1-like family-domain-containing protein</fullName>
    </submittedName>
</protein>
<dbReference type="GO" id="GO:0009636">
    <property type="term" value="P:response to toxic substance"/>
    <property type="evidence" value="ECO:0007669"/>
    <property type="project" value="TreeGrafter"/>
</dbReference>
<reference evidence="4" key="1">
    <citation type="journal article" date="2023" name="Mol. Phylogenet. Evol.">
        <title>Genome-scale phylogeny and comparative genomics of the fungal order Sordariales.</title>
        <authorList>
            <person name="Hensen N."/>
            <person name="Bonometti L."/>
            <person name="Westerberg I."/>
            <person name="Brannstrom I.O."/>
            <person name="Guillou S."/>
            <person name="Cros-Aarteil S."/>
            <person name="Calhoun S."/>
            <person name="Haridas S."/>
            <person name="Kuo A."/>
            <person name="Mondo S."/>
            <person name="Pangilinan J."/>
            <person name="Riley R."/>
            <person name="LaButti K."/>
            <person name="Andreopoulos B."/>
            <person name="Lipzen A."/>
            <person name="Chen C."/>
            <person name="Yan M."/>
            <person name="Daum C."/>
            <person name="Ng V."/>
            <person name="Clum A."/>
            <person name="Steindorff A."/>
            <person name="Ohm R.A."/>
            <person name="Martin F."/>
            <person name="Silar P."/>
            <person name="Natvig D.O."/>
            <person name="Lalanne C."/>
            <person name="Gautier V."/>
            <person name="Ament-Velasquez S.L."/>
            <person name="Kruys A."/>
            <person name="Hutchinson M.I."/>
            <person name="Powell A.J."/>
            <person name="Barry K."/>
            <person name="Miller A.N."/>
            <person name="Grigoriev I.V."/>
            <person name="Debuchy R."/>
            <person name="Gladieux P."/>
            <person name="Hiltunen Thoren M."/>
            <person name="Johannesson H."/>
        </authorList>
    </citation>
    <scope>NUCLEOTIDE SEQUENCE</scope>
    <source>
        <strain evidence="4">CBS 333.67</strain>
    </source>
</reference>
<reference evidence="4" key="2">
    <citation type="submission" date="2023-06" db="EMBL/GenBank/DDBJ databases">
        <authorList>
            <consortium name="Lawrence Berkeley National Laboratory"/>
            <person name="Mondo S.J."/>
            <person name="Hensen N."/>
            <person name="Bonometti L."/>
            <person name="Westerberg I."/>
            <person name="Brannstrom I.O."/>
            <person name="Guillou S."/>
            <person name="Cros-Aarteil S."/>
            <person name="Calhoun S."/>
            <person name="Haridas S."/>
            <person name="Kuo A."/>
            <person name="Pangilinan J."/>
            <person name="Riley R."/>
            <person name="Labutti K."/>
            <person name="Andreopoulos B."/>
            <person name="Lipzen A."/>
            <person name="Chen C."/>
            <person name="Yanf M."/>
            <person name="Daum C."/>
            <person name="Ng V."/>
            <person name="Clum A."/>
            <person name="Steindorff A."/>
            <person name="Ohm R."/>
            <person name="Martin F."/>
            <person name="Silar P."/>
            <person name="Natvig D."/>
            <person name="Lalanne C."/>
            <person name="Gautier V."/>
            <person name="Ament-Velasquez S.L."/>
            <person name="Kruys A."/>
            <person name="Hutchinson M.I."/>
            <person name="Powell A.J."/>
            <person name="Barry K."/>
            <person name="Miller A.N."/>
            <person name="Grigoriev I.V."/>
            <person name="Debuchy R."/>
            <person name="Gladieux P."/>
            <person name="Thoren M.H."/>
            <person name="Johannesson H."/>
        </authorList>
    </citation>
    <scope>NUCLEOTIDE SEQUENCE</scope>
    <source>
        <strain evidence="4">CBS 333.67</strain>
    </source>
</reference>
<sequence length="176" mass="19284">MVYNLVAKYGLIPQSLYPDSFSATASSTLNSIIFTKLREDALVLRNLLSSPSTSATAVSNAKAEMLREIHTILTLTLGPPPSPSEPFNWDFTDTSGKARTVRTTPQRFAQDIWSPNFRITSAAAGQGGWFGMGDSWMDEFVYQAVVDPSVLREEVKKVLDGEPVVLPLWDPMGSLA</sequence>
<keyword evidence="2" id="KW-0378">Hydrolase</keyword>
<dbReference type="PANTHER" id="PTHR10363:SF2">
    <property type="entry name" value="BLEOMYCIN HYDROLASE"/>
    <property type="match status" value="1"/>
</dbReference>
<comment type="caution">
    <text evidence="4">The sequence shown here is derived from an EMBL/GenBank/DDBJ whole genome shotgun (WGS) entry which is preliminary data.</text>
</comment>
<dbReference type="Proteomes" id="UP001273166">
    <property type="component" value="Unassembled WGS sequence"/>
</dbReference>
<dbReference type="GeneID" id="87887274"/>
<dbReference type="EMBL" id="JAUDZG010000001">
    <property type="protein sequence ID" value="KAK3310853.1"/>
    <property type="molecule type" value="Genomic_DNA"/>
</dbReference>
<dbReference type="SUPFAM" id="SSF54001">
    <property type="entry name" value="Cysteine proteinases"/>
    <property type="match status" value="2"/>
</dbReference>
<dbReference type="Pfam" id="PF03051">
    <property type="entry name" value="Peptidase_C1_2"/>
    <property type="match status" value="2"/>
</dbReference>
<evidence type="ECO:0000256" key="3">
    <source>
        <dbReference type="ARBA" id="ARBA00022807"/>
    </source>
</evidence>
<dbReference type="GO" id="GO:0005737">
    <property type="term" value="C:cytoplasm"/>
    <property type="evidence" value="ECO:0007669"/>
    <property type="project" value="TreeGrafter"/>
</dbReference>
<evidence type="ECO:0000313" key="5">
    <source>
        <dbReference type="Proteomes" id="UP001273166"/>
    </source>
</evidence>
<dbReference type="GO" id="GO:0070005">
    <property type="term" value="F:cysteine-type aminopeptidase activity"/>
    <property type="evidence" value="ECO:0007669"/>
    <property type="project" value="InterPro"/>
</dbReference>
<name>A0AAJ0H2Z2_9PEZI</name>
<evidence type="ECO:0000256" key="1">
    <source>
        <dbReference type="ARBA" id="ARBA00022670"/>
    </source>
</evidence>
<organism evidence="4 5">
    <name type="scientific">Chaetomium strumarium</name>
    <dbReference type="NCBI Taxonomy" id="1170767"/>
    <lineage>
        <taxon>Eukaryota</taxon>
        <taxon>Fungi</taxon>
        <taxon>Dikarya</taxon>
        <taxon>Ascomycota</taxon>
        <taxon>Pezizomycotina</taxon>
        <taxon>Sordariomycetes</taxon>
        <taxon>Sordariomycetidae</taxon>
        <taxon>Sordariales</taxon>
        <taxon>Chaetomiaceae</taxon>
        <taxon>Chaetomium</taxon>
    </lineage>
</organism>
<dbReference type="InterPro" id="IPR038765">
    <property type="entry name" value="Papain-like_cys_pep_sf"/>
</dbReference>
<gene>
    <name evidence="4" type="ORF">B0T15DRAFT_519677</name>
</gene>
<keyword evidence="5" id="KW-1185">Reference proteome</keyword>
<dbReference type="GO" id="GO:0006508">
    <property type="term" value="P:proteolysis"/>
    <property type="evidence" value="ECO:0007669"/>
    <property type="project" value="UniProtKB-KW"/>
</dbReference>
<dbReference type="PANTHER" id="PTHR10363">
    <property type="entry name" value="BLEOMYCIN HYDROLASE"/>
    <property type="match status" value="1"/>
</dbReference>
<dbReference type="InterPro" id="IPR004134">
    <property type="entry name" value="Peptidase_C1B"/>
</dbReference>
<keyword evidence="1" id="KW-0645">Protease</keyword>
<keyword evidence="3" id="KW-0788">Thiol protease</keyword>
<evidence type="ECO:0000313" key="4">
    <source>
        <dbReference type="EMBL" id="KAK3310853.1"/>
    </source>
</evidence>
<dbReference type="Gene3D" id="3.90.70.10">
    <property type="entry name" value="Cysteine proteinases"/>
    <property type="match status" value="2"/>
</dbReference>
<evidence type="ECO:0000256" key="2">
    <source>
        <dbReference type="ARBA" id="ARBA00022801"/>
    </source>
</evidence>